<keyword evidence="4" id="KW-0274">FAD</keyword>
<dbReference type="Pfam" id="PF07992">
    <property type="entry name" value="Pyr_redox_2"/>
    <property type="match status" value="1"/>
</dbReference>
<dbReference type="InterPro" id="IPR001763">
    <property type="entry name" value="Rhodanese-like_dom"/>
</dbReference>
<evidence type="ECO:0000256" key="4">
    <source>
        <dbReference type="ARBA" id="ARBA00022827"/>
    </source>
</evidence>
<dbReference type="PROSITE" id="PS50206">
    <property type="entry name" value="RHODANESE_3"/>
    <property type="match status" value="1"/>
</dbReference>
<dbReference type="SUPFAM" id="SSF51905">
    <property type="entry name" value="FAD/NAD(P)-binding domain"/>
    <property type="match status" value="1"/>
</dbReference>
<evidence type="ECO:0000256" key="5">
    <source>
        <dbReference type="ARBA" id="ARBA00023002"/>
    </source>
</evidence>
<dbReference type="Gene3D" id="3.40.250.10">
    <property type="entry name" value="Rhodanese-like domain"/>
    <property type="match status" value="1"/>
</dbReference>
<dbReference type="InterPro" id="IPR036873">
    <property type="entry name" value="Rhodanese-like_dom_sf"/>
</dbReference>
<dbReference type="Proteomes" id="UP000034954">
    <property type="component" value="Unassembled WGS sequence"/>
</dbReference>
<name>A0A0M2USD6_9BACT</name>
<proteinExistence type="inferred from homology"/>
<organism evidence="8 9">
    <name type="scientific">Candidatus Brocadia fulgida</name>
    <dbReference type="NCBI Taxonomy" id="380242"/>
    <lineage>
        <taxon>Bacteria</taxon>
        <taxon>Pseudomonadati</taxon>
        <taxon>Planctomycetota</taxon>
        <taxon>Candidatus Brocadiia</taxon>
        <taxon>Candidatus Brocadiales</taxon>
        <taxon>Candidatus Brocadiaceae</taxon>
        <taxon>Candidatus Brocadia</taxon>
    </lineage>
</organism>
<dbReference type="EMBL" id="LAQJ01000226">
    <property type="protein sequence ID" value="KKO18978.1"/>
    <property type="molecule type" value="Genomic_DNA"/>
</dbReference>
<evidence type="ECO:0000256" key="3">
    <source>
        <dbReference type="ARBA" id="ARBA00022630"/>
    </source>
</evidence>
<protein>
    <submittedName>
        <fullName evidence="8">Pyridine nucleotide-disulfide oxidoreductase</fullName>
    </submittedName>
</protein>
<reference evidence="8 9" key="1">
    <citation type="journal article" date="2013" name="BMC Microbiol.">
        <title>Identification of the type II cytochrome c maturation pathway in anammox bacteria by comparative genomics.</title>
        <authorList>
            <person name="Ferousi C."/>
            <person name="Speth D.R."/>
            <person name="Reimann J."/>
            <person name="Op den Camp H.J."/>
            <person name="Allen J.W."/>
            <person name="Keltjens J.T."/>
            <person name="Jetten M.S."/>
        </authorList>
    </citation>
    <scope>NUCLEOTIDE SEQUENCE [LARGE SCALE GENOMIC DNA]</scope>
    <source>
        <strain evidence="8">RU1</strain>
    </source>
</reference>
<dbReference type="InterPro" id="IPR050260">
    <property type="entry name" value="FAD-bd_OxRdtase"/>
</dbReference>
<dbReference type="PRINTS" id="PR00368">
    <property type="entry name" value="FADPNR"/>
</dbReference>
<dbReference type="Pfam" id="PF00581">
    <property type="entry name" value="Rhodanese"/>
    <property type="match status" value="1"/>
</dbReference>
<feature type="domain" description="Rhodanese" evidence="7">
    <location>
        <begin position="472"/>
        <end position="557"/>
    </location>
</feature>
<dbReference type="PANTHER" id="PTHR43429">
    <property type="entry name" value="PYRIDINE NUCLEOTIDE-DISULFIDE OXIDOREDUCTASE DOMAIN-CONTAINING"/>
    <property type="match status" value="1"/>
</dbReference>
<dbReference type="InterPro" id="IPR036188">
    <property type="entry name" value="FAD/NAD-bd_sf"/>
</dbReference>
<dbReference type="InterPro" id="IPR016156">
    <property type="entry name" value="FAD/NAD-linked_Rdtase_dimer_sf"/>
</dbReference>
<dbReference type="PRINTS" id="PR00411">
    <property type="entry name" value="PNDRDTASEI"/>
</dbReference>
<evidence type="ECO:0000256" key="2">
    <source>
        <dbReference type="ARBA" id="ARBA00009130"/>
    </source>
</evidence>
<dbReference type="Gene3D" id="3.50.50.60">
    <property type="entry name" value="FAD/NAD(P)-binding domain"/>
    <property type="match status" value="2"/>
</dbReference>
<dbReference type="SUPFAM" id="SSF55424">
    <property type="entry name" value="FAD/NAD-linked reductases, dimerisation (C-terminal) domain"/>
    <property type="match status" value="1"/>
</dbReference>
<comment type="caution">
    <text evidence="8">The sequence shown here is derived from an EMBL/GenBank/DDBJ whole genome shotgun (WGS) entry which is preliminary data.</text>
</comment>
<evidence type="ECO:0000313" key="9">
    <source>
        <dbReference type="Proteomes" id="UP000034954"/>
    </source>
</evidence>
<keyword evidence="6" id="KW-0676">Redox-active center</keyword>
<dbReference type="GO" id="GO:0016491">
    <property type="term" value="F:oxidoreductase activity"/>
    <property type="evidence" value="ECO:0007669"/>
    <property type="project" value="UniProtKB-KW"/>
</dbReference>
<keyword evidence="3" id="KW-0285">Flavoprotein</keyword>
<keyword evidence="5" id="KW-0560">Oxidoreductase</keyword>
<dbReference type="InterPro" id="IPR023753">
    <property type="entry name" value="FAD/NAD-binding_dom"/>
</dbReference>
<evidence type="ECO:0000259" key="7">
    <source>
        <dbReference type="PROSITE" id="PS50206"/>
    </source>
</evidence>
<accession>A0A0M2USD6</accession>
<sequence length="557" mass="60097">MANHGKYLVIIGGVAAGMKAAAKARRESPALKITVVTDEPFISYAGCGMPYFIGDIIKDQKKLILREPPYFKGMHNIDVLTRHQATAIDIKSRQVKVRDLEKERDLTLPYDKLIIATGAQPIVPPLPGISLENIFTLRTINDVLKIRASVDSGKMRTAVIVGGGLIGMEMAENLTLRGIKVTVVELLDQILPPLDKDMALIVQKHVMEKGVEIITSDGVQAFEGNSSGAVTTVFTSKRQLPADMVILSIGIRPNTKLAQDAGIATSTSRAIKVNERMETNAPDVYAVGDCAESVHLVTGKPAWIALGSTAAKMGRVAAINATGGNDAFPGVVGTLIVKVFELNVGKVGISEQEALKEGFPIESTIVPAGDKSHYYPGARDILIKLIADKNTRKLLGAEIVGEGVADKRIDIIATALTFGATVDQIAKLDLAYAPPYAMAMDAIIVAANVLGNKLSGKTVGILPYEVAERLDRGERFVLLDVRTESEYKNGHIKGCKHIPLDKLASRTHELNRSQEIITYCRAGLRAANAYHILKNAGFHNVKYMDGSILAWTHGLEK</sequence>
<keyword evidence="9" id="KW-1185">Reference proteome</keyword>
<dbReference type="Pfam" id="PF02852">
    <property type="entry name" value="Pyr_redox_dim"/>
    <property type="match status" value="1"/>
</dbReference>
<dbReference type="SUPFAM" id="SSF52821">
    <property type="entry name" value="Rhodanese/Cell cycle control phosphatase"/>
    <property type="match status" value="1"/>
</dbReference>
<comment type="similarity">
    <text evidence="2">Belongs to the class-III pyridine nucleotide-disulfide oxidoreductase family.</text>
</comment>
<evidence type="ECO:0000256" key="1">
    <source>
        <dbReference type="ARBA" id="ARBA00001974"/>
    </source>
</evidence>
<comment type="cofactor">
    <cofactor evidence="1">
        <name>FAD</name>
        <dbReference type="ChEBI" id="CHEBI:57692"/>
    </cofactor>
</comment>
<dbReference type="InterPro" id="IPR004099">
    <property type="entry name" value="Pyr_nucl-diS_OxRdtase_dimer"/>
</dbReference>
<dbReference type="AlphaFoldDB" id="A0A0M2USD6"/>
<dbReference type="CDD" id="cd00158">
    <property type="entry name" value="RHOD"/>
    <property type="match status" value="1"/>
</dbReference>
<dbReference type="SMART" id="SM00450">
    <property type="entry name" value="RHOD"/>
    <property type="match status" value="1"/>
</dbReference>
<evidence type="ECO:0000256" key="6">
    <source>
        <dbReference type="ARBA" id="ARBA00023284"/>
    </source>
</evidence>
<gene>
    <name evidence="8" type="ORF">BROFUL_02371</name>
</gene>
<dbReference type="PANTHER" id="PTHR43429:SF1">
    <property type="entry name" value="NAD(P)H SULFUR OXIDOREDUCTASE (COA-DEPENDENT)"/>
    <property type="match status" value="1"/>
</dbReference>
<evidence type="ECO:0000313" key="8">
    <source>
        <dbReference type="EMBL" id="KKO18978.1"/>
    </source>
</evidence>